<gene>
    <name evidence="2" type="ORF">FHS77_002967</name>
</gene>
<evidence type="ECO:0000313" key="2">
    <source>
        <dbReference type="EMBL" id="MBB6262393.1"/>
    </source>
</evidence>
<feature type="compositionally biased region" description="Basic residues" evidence="1">
    <location>
        <begin position="63"/>
        <end position="72"/>
    </location>
</feature>
<evidence type="ECO:0000256" key="1">
    <source>
        <dbReference type="SAM" id="MobiDB-lite"/>
    </source>
</evidence>
<feature type="compositionally biased region" description="Basic and acidic residues" evidence="1">
    <location>
        <begin position="73"/>
        <end position="83"/>
    </location>
</feature>
<sequence>MCVCHQWLRRARHRLIRHRYAPFGHRPHGLRLLHVRSLFHSIAMETGRAVLAGSRVRPLEKRGKLRPNRNRHGSPDQRREAIQRRKSLHAGVSAVRTHPANPFENRRNSPLHRWSEQVRNGDGGGGSGTGVEPSLPPKPLNLLSSNIVRRPKSLKCAYNPTLLVGGIHRLSRRFKKKCTRTHASMIAPETAASSVSRSKSGKFDLAQDQARVCSAYCQLVANNAQALRRNK</sequence>
<name>A0A841LW36_9HYPH</name>
<evidence type="ECO:0000313" key="3">
    <source>
        <dbReference type="Proteomes" id="UP000555393"/>
    </source>
</evidence>
<keyword evidence="3" id="KW-1185">Reference proteome</keyword>
<reference evidence="2 3" key="1">
    <citation type="submission" date="2020-08" db="EMBL/GenBank/DDBJ databases">
        <title>Genomic Encyclopedia of Type Strains, Phase IV (KMG-IV): sequencing the most valuable type-strain genomes for metagenomic binning, comparative biology and taxonomic classification.</title>
        <authorList>
            <person name="Goeker M."/>
        </authorList>
    </citation>
    <scope>NUCLEOTIDE SEQUENCE [LARGE SCALE GENOMIC DNA]</scope>
    <source>
        <strain evidence="2 3">DSM 22336</strain>
    </source>
</reference>
<accession>A0A841LW36</accession>
<dbReference type="Proteomes" id="UP000555393">
    <property type="component" value="Unassembled WGS sequence"/>
</dbReference>
<comment type="caution">
    <text evidence="2">The sequence shown here is derived from an EMBL/GenBank/DDBJ whole genome shotgun (WGS) entry which is preliminary data.</text>
</comment>
<protein>
    <submittedName>
        <fullName evidence="2">Uncharacterized protein</fullName>
    </submittedName>
</protein>
<organism evidence="2 3">
    <name type="scientific">Paenochrobactrum gallinarii</name>
    <dbReference type="NCBI Taxonomy" id="643673"/>
    <lineage>
        <taxon>Bacteria</taxon>
        <taxon>Pseudomonadati</taxon>
        <taxon>Pseudomonadota</taxon>
        <taxon>Alphaproteobacteria</taxon>
        <taxon>Hyphomicrobiales</taxon>
        <taxon>Brucellaceae</taxon>
        <taxon>Paenochrobactrum</taxon>
    </lineage>
</organism>
<feature type="region of interest" description="Disordered" evidence="1">
    <location>
        <begin position="54"/>
        <end position="138"/>
    </location>
</feature>
<dbReference type="EMBL" id="JACIIU010000028">
    <property type="protein sequence ID" value="MBB6262393.1"/>
    <property type="molecule type" value="Genomic_DNA"/>
</dbReference>
<proteinExistence type="predicted"/>
<dbReference type="AlphaFoldDB" id="A0A841LW36"/>